<accession>A0A545SZF6</accession>
<dbReference type="Proteomes" id="UP000315816">
    <property type="component" value="Unassembled WGS sequence"/>
</dbReference>
<dbReference type="NCBIfam" id="TIGR02246">
    <property type="entry name" value="SgcJ/EcaC family oxidoreductase"/>
    <property type="match status" value="1"/>
</dbReference>
<dbReference type="Gene3D" id="3.10.450.50">
    <property type="match status" value="1"/>
</dbReference>
<dbReference type="AlphaFoldDB" id="A0A545SZF6"/>
<comment type="caution">
    <text evidence="2">The sequence shown here is derived from an EMBL/GenBank/DDBJ whole genome shotgun (WGS) entry which is preliminary data.</text>
</comment>
<feature type="domain" description="SnoaL-like" evidence="1">
    <location>
        <begin position="18"/>
        <end position="115"/>
    </location>
</feature>
<proteinExistence type="predicted"/>
<reference evidence="2 3" key="1">
    <citation type="submission" date="2019-06" db="EMBL/GenBank/DDBJ databases">
        <title>A novel species of marine bacteria.</title>
        <authorList>
            <person name="Wang Y."/>
        </authorList>
    </citation>
    <scope>NUCLEOTIDE SEQUENCE [LARGE SCALE GENOMIC DNA]</scope>
    <source>
        <strain evidence="2 3">MA1-10</strain>
    </source>
</reference>
<dbReference type="SUPFAM" id="SSF54427">
    <property type="entry name" value="NTF2-like"/>
    <property type="match status" value="1"/>
</dbReference>
<evidence type="ECO:0000313" key="2">
    <source>
        <dbReference type="EMBL" id="TQV70330.1"/>
    </source>
</evidence>
<protein>
    <submittedName>
        <fullName evidence="2">Nuclear transport factor 2 family protein</fullName>
    </submittedName>
</protein>
<sequence length="131" mass="13860">MTQVQTDKAECLALTGALAEAYSANDPQAVASLFAENAVFYNSNGTNHVGRDSILNATHEIMSMGGLHFVVKDAVVEEAVGKVVTHWLLIISGPTGPVAKLEGTDVLHWADGLLVYKSAFLKTGAPKHMPA</sequence>
<organism evidence="2 3">
    <name type="scientific">Aliiroseovarius halocynthiae</name>
    <dbReference type="NCBI Taxonomy" id="985055"/>
    <lineage>
        <taxon>Bacteria</taxon>
        <taxon>Pseudomonadati</taxon>
        <taxon>Pseudomonadota</taxon>
        <taxon>Alphaproteobacteria</taxon>
        <taxon>Rhodobacterales</taxon>
        <taxon>Paracoccaceae</taxon>
        <taxon>Aliiroseovarius</taxon>
    </lineage>
</organism>
<dbReference type="InterPro" id="IPR037401">
    <property type="entry name" value="SnoaL-like"/>
</dbReference>
<dbReference type="InterPro" id="IPR032710">
    <property type="entry name" value="NTF2-like_dom_sf"/>
</dbReference>
<dbReference type="EMBL" id="VICH01000001">
    <property type="protein sequence ID" value="TQV70330.1"/>
    <property type="molecule type" value="Genomic_DNA"/>
</dbReference>
<dbReference type="InterPro" id="IPR011944">
    <property type="entry name" value="Steroid_delta5-4_isomerase"/>
</dbReference>
<name>A0A545SZF6_9RHOB</name>
<gene>
    <name evidence="2" type="ORF">FIL88_00010</name>
</gene>
<dbReference type="RefSeq" id="WP_142851779.1">
    <property type="nucleotide sequence ID" value="NZ_FXWW01000002.1"/>
</dbReference>
<dbReference type="Pfam" id="PF12680">
    <property type="entry name" value="SnoaL_2"/>
    <property type="match status" value="1"/>
</dbReference>
<evidence type="ECO:0000259" key="1">
    <source>
        <dbReference type="Pfam" id="PF12680"/>
    </source>
</evidence>
<evidence type="ECO:0000313" key="3">
    <source>
        <dbReference type="Proteomes" id="UP000315816"/>
    </source>
</evidence>
<keyword evidence="3" id="KW-1185">Reference proteome</keyword>